<dbReference type="InterPro" id="IPR008271">
    <property type="entry name" value="Ser/Thr_kinase_AS"/>
</dbReference>
<keyword evidence="8" id="KW-0812">Transmembrane</keyword>
<accession>F2CQ63</accession>
<dbReference type="FunFam" id="1.10.510.10:FF:000522">
    <property type="entry name" value="L-type lectin-domain containing receptor kinase IX.1"/>
    <property type="match status" value="1"/>
</dbReference>
<evidence type="ECO:0000256" key="2">
    <source>
        <dbReference type="ARBA" id="ARBA00008536"/>
    </source>
</evidence>
<dbReference type="PANTHER" id="PTHR27007">
    <property type="match status" value="1"/>
</dbReference>
<dbReference type="InterPro" id="IPR017441">
    <property type="entry name" value="Protein_kinase_ATP_BS"/>
</dbReference>
<evidence type="ECO:0000256" key="4">
    <source>
        <dbReference type="ARBA" id="ARBA00012513"/>
    </source>
</evidence>
<evidence type="ECO:0000256" key="11">
    <source>
        <dbReference type="ARBA" id="ARBA00022741"/>
    </source>
</evidence>
<dbReference type="InterPro" id="IPR000719">
    <property type="entry name" value="Prot_kinase_dom"/>
</dbReference>
<keyword evidence="16" id="KW-0325">Glycoprotein</keyword>
<protein>
    <recommendedName>
        <fullName evidence="4">non-specific serine/threonine protein kinase</fullName>
        <ecNumber evidence="4">2.7.11.1</ecNumber>
    </recommendedName>
</protein>
<evidence type="ECO:0000256" key="6">
    <source>
        <dbReference type="ARBA" id="ARBA00022527"/>
    </source>
</evidence>
<dbReference type="SUPFAM" id="SSF49899">
    <property type="entry name" value="Concanavalin A-like lectins/glucanases"/>
    <property type="match status" value="1"/>
</dbReference>
<dbReference type="Pfam" id="PF00139">
    <property type="entry name" value="Lectin_legB"/>
    <property type="match status" value="1"/>
</dbReference>
<organism evidence="20">
    <name type="scientific">Hordeum vulgare subsp. vulgare</name>
    <name type="common">Domesticated barley</name>
    <dbReference type="NCBI Taxonomy" id="112509"/>
    <lineage>
        <taxon>Eukaryota</taxon>
        <taxon>Viridiplantae</taxon>
        <taxon>Streptophyta</taxon>
        <taxon>Embryophyta</taxon>
        <taxon>Tracheophyta</taxon>
        <taxon>Spermatophyta</taxon>
        <taxon>Magnoliopsida</taxon>
        <taxon>Liliopsida</taxon>
        <taxon>Poales</taxon>
        <taxon>Poaceae</taxon>
        <taxon>BOP clade</taxon>
        <taxon>Pooideae</taxon>
        <taxon>Triticodae</taxon>
        <taxon>Triticeae</taxon>
        <taxon>Hordeinae</taxon>
        <taxon>Hordeum</taxon>
    </lineage>
</organism>
<reference evidence="20" key="1">
    <citation type="journal article" date="2011" name="Plant Physiol.">
        <title>Comprehensive sequence analysis of 24,783 barley full-length cDNAs derived from 12 clone libraries.</title>
        <authorList>
            <person name="Matsumoto T."/>
            <person name="Tanaka T."/>
            <person name="Sakai H."/>
            <person name="Amano N."/>
            <person name="Kanamori H."/>
            <person name="Kurita K."/>
            <person name="Kikuta A."/>
            <person name="Kamiya K."/>
            <person name="Yamamoto M."/>
            <person name="Ikawa H."/>
            <person name="Fujii N."/>
            <person name="Hori K."/>
            <person name="Itoh T."/>
            <person name="Sato K."/>
        </authorList>
    </citation>
    <scope>NUCLEOTIDE SEQUENCE</scope>
    <source>
        <tissue evidence="20">Shoot</tissue>
    </source>
</reference>
<dbReference type="GO" id="GO:0005524">
    <property type="term" value="F:ATP binding"/>
    <property type="evidence" value="ECO:0007669"/>
    <property type="project" value="UniProtKB-UniRule"/>
</dbReference>
<feature type="domain" description="Protein kinase" evidence="19">
    <location>
        <begin position="367"/>
        <end position="661"/>
    </location>
</feature>
<evidence type="ECO:0000313" key="20">
    <source>
        <dbReference type="EMBL" id="BAJ84984.1"/>
    </source>
</evidence>
<dbReference type="InterPro" id="IPR013320">
    <property type="entry name" value="ConA-like_dom_sf"/>
</dbReference>
<dbReference type="CDD" id="cd14066">
    <property type="entry name" value="STKc_IRAK"/>
    <property type="match status" value="1"/>
</dbReference>
<dbReference type="PROSITE" id="PS50011">
    <property type="entry name" value="PROTEIN_KINASE_DOM"/>
    <property type="match status" value="1"/>
</dbReference>
<dbReference type="GO" id="GO:0004674">
    <property type="term" value="F:protein serine/threonine kinase activity"/>
    <property type="evidence" value="ECO:0007669"/>
    <property type="project" value="UniProtKB-KW"/>
</dbReference>
<evidence type="ECO:0000256" key="7">
    <source>
        <dbReference type="ARBA" id="ARBA00022679"/>
    </source>
</evidence>
<keyword evidence="14" id="KW-1133">Transmembrane helix</keyword>
<dbReference type="PROSITE" id="PS00108">
    <property type="entry name" value="PROTEIN_KINASE_ST"/>
    <property type="match status" value="1"/>
</dbReference>
<name>F2CQ63_HORVV</name>
<dbReference type="Gene3D" id="3.30.200.20">
    <property type="entry name" value="Phosphorylase Kinase, domain 1"/>
    <property type="match status" value="1"/>
</dbReference>
<dbReference type="EC" id="2.7.11.1" evidence="4"/>
<comment type="similarity">
    <text evidence="3">In the C-terminal section; belongs to the protein kinase superfamily. Ser/Thr protein kinase family.</text>
</comment>
<evidence type="ECO:0000256" key="18">
    <source>
        <dbReference type="SAM" id="SignalP"/>
    </source>
</evidence>
<comment type="subcellular location">
    <subcellularLocation>
        <location evidence="1">Cell membrane</location>
        <topology evidence="1">Single-pass type I membrane protein</topology>
    </subcellularLocation>
</comment>
<evidence type="ECO:0000256" key="10">
    <source>
        <dbReference type="ARBA" id="ARBA00022734"/>
    </source>
</evidence>
<dbReference type="Gene3D" id="2.60.120.200">
    <property type="match status" value="1"/>
</dbReference>
<feature type="signal peptide" evidence="18">
    <location>
        <begin position="1"/>
        <end position="26"/>
    </location>
</feature>
<evidence type="ECO:0000256" key="9">
    <source>
        <dbReference type="ARBA" id="ARBA00022729"/>
    </source>
</evidence>
<dbReference type="Gene3D" id="1.10.510.10">
    <property type="entry name" value="Transferase(Phosphotransferase) domain 1"/>
    <property type="match status" value="1"/>
</dbReference>
<proteinExistence type="evidence at transcript level"/>
<feature type="chain" id="PRO_5003280348" description="non-specific serine/threonine protein kinase" evidence="18">
    <location>
        <begin position="27"/>
        <end position="697"/>
    </location>
</feature>
<evidence type="ECO:0000256" key="13">
    <source>
        <dbReference type="ARBA" id="ARBA00022840"/>
    </source>
</evidence>
<dbReference type="AlphaFoldDB" id="F2CQ63"/>
<dbReference type="PROSITE" id="PS00107">
    <property type="entry name" value="PROTEIN_KINASE_ATP"/>
    <property type="match status" value="1"/>
</dbReference>
<dbReference type="InterPro" id="IPR011009">
    <property type="entry name" value="Kinase-like_dom_sf"/>
</dbReference>
<dbReference type="Pfam" id="PF00069">
    <property type="entry name" value="Pkinase"/>
    <property type="match status" value="1"/>
</dbReference>
<dbReference type="EMBL" id="AK353765">
    <property type="protein sequence ID" value="BAJ84984.1"/>
    <property type="molecule type" value="mRNA"/>
</dbReference>
<evidence type="ECO:0000256" key="16">
    <source>
        <dbReference type="ARBA" id="ARBA00023180"/>
    </source>
</evidence>
<keyword evidence="12" id="KW-0418">Kinase</keyword>
<dbReference type="PROSITE" id="PS00307">
    <property type="entry name" value="LECTIN_LEGUME_BETA"/>
    <property type="match status" value="1"/>
</dbReference>
<keyword evidence="7" id="KW-0808">Transferase</keyword>
<evidence type="ECO:0000256" key="12">
    <source>
        <dbReference type="ARBA" id="ARBA00022777"/>
    </source>
</evidence>
<dbReference type="GO" id="GO:0030246">
    <property type="term" value="F:carbohydrate binding"/>
    <property type="evidence" value="ECO:0007669"/>
    <property type="project" value="UniProtKB-KW"/>
</dbReference>
<keyword evidence="5" id="KW-1003">Cell membrane</keyword>
<evidence type="ECO:0000256" key="3">
    <source>
        <dbReference type="ARBA" id="ARBA00010217"/>
    </source>
</evidence>
<keyword evidence="11 17" id="KW-0547">Nucleotide-binding</keyword>
<dbReference type="SUPFAM" id="SSF56112">
    <property type="entry name" value="Protein kinase-like (PK-like)"/>
    <property type="match status" value="1"/>
</dbReference>
<evidence type="ECO:0000256" key="8">
    <source>
        <dbReference type="ARBA" id="ARBA00022692"/>
    </source>
</evidence>
<sequence length="697" mass="77024">MAATHHLLSVSVYIICLCYLLSLTSAPPGLATALSFNLNFSSSNAGDLCDTELKCERDARMGSGVIDLTKNELKANLYSAGRASYGRPVRLWDNATGEVASFSSNFTFQIRPQNETEEKFPKCDLNGTAGMGDGMAFFLASYPSRIPPNSYGMNLALFNDSNNSNATGDDRVVAVEFDTYLNSKDHSNNHVGIDVNSIDSRAYTNVTERLGSDDAVITAGVTYDNLTGLLAARLQISGDDRWYTVNMSVDMKKELPQQVAVGFSGASGICIELHQVLSWSFSSTLEDATILATNSKRLRWLVPVLVPSATVAFIVLLCAVTALVYRRCIWDSNVDDEEEEHEQAEFERGIGPRRYRYRELAAATKGFAEEEKLGRGGFGNVYRGSLDDQDGPVAIKMFSAESSAQGRKEFEAEVKIISRLRHRNLVHLLGWSDSRRGLLLVYQLVPEGSLDRHIHTSCLTWAQRYQIILGLGSALRYLHTEWDQCVLHGDIKPSNILLDSSRNTKLGDFGLARLVDHGAGPRTTQVVMGTAGYIDPEFIRTRRPTTESDIYSFGMVLLEVVSGRRPDMDMDTEQPTAGADKVVIPLLKWVWDLYEKGAFIEVVDERLNEDEQLGDGHDGMWQVHRALVVGLWCTHPDPRARPSVVRFMNVLQSKEVTLPTLSRPGPSTYIFHGSHGYNASSSSANVCSDVSWASSGR</sequence>
<dbReference type="InterPro" id="IPR001220">
    <property type="entry name" value="Legume_lectin_dom"/>
</dbReference>
<comment type="similarity">
    <text evidence="2">In the N-terminal section; belongs to the leguminous lectin family.</text>
</comment>
<keyword evidence="13 17" id="KW-0067">ATP-binding</keyword>
<evidence type="ECO:0000256" key="1">
    <source>
        <dbReference type="ARBA" id="ARBA00004251"/>
    </source>
</evidence>
<dbReference type="GO" id="GO:0005886">
    <property type="term" value="C:plasma membrane"/>
    <property type="evidence" value="ECO:0007669"/>
    <property type="project" value="UniProtKB-SubCell"/>
</dbReference>
<dbReference type="InterPro" id="IPR050528">
    <property type="entry name" value="L-type_Lectin-RKs"/>
</dbReference>
<dbReference type="FunFam" id="3.30.200.20:FF:000168">
    <property type="entry name" value="L-type lectin-domain containing receptor kinase IX.1"/>
    <property type="match status" value="1"/>
</dbReference>
<keyword evidence="10" id="KW-0430">Lectin</keyword>
<keyword evidence="15" id="KW-0472">Membrane</keyword>
<evidence type="ECO:0000256" key="14">
    <source>
        <dbReference type="ARBA" id="ARBA00022989"/>
    </source>
</evidence>
<evidence type="ECO:0000256" key="5">
    <source>
        <dbReference type="ARBA" id="ARBA00022475"/>
    </source>
</evidence>
<dbReference type="InterPro" id="IPR019825">
    <property type="entry name" value="Lectin_legB_Mn/Ca_BS"/>
</dbReference>
<evidence type="ECO:0000256" key="15">
    <source>
        <dbReference type="ARBA" id="ARBA00023136"/>
    </source>
</evidence>
<dbReference type="SMART" id="SM00220">
    <property type="entry name" value="S_TKc"/>
    <property type="match status" value="1"/>
</dbReference>
<feature type="binding site" evidence="17">
    <location>
        <position position="396"/>
    </location>
    <ligand>
        <name>ATP</name>
        <dbReference type="ChEBI" id="CHEBI:30616"/>
    </ligand>
</feature>
<keyword evidence="9 18" id="KW-0732">Signal</keyword>
<evidence type="ECO:0000259" key="19">
    <source>
        <dbReference type="PROSITE" id="PS50011"/>
    </source>
</evidence>
<evidence type="ECO:0000256" key="17">
    <source>
        <dbReference type="PROSITE-ProRule" id="PRU10141"/>
    </source>
</evidence>
<dbReference type="CDD" id="cd06899">
    <property type="entry name" value="lectin_legume_LecRK_Arcelin_ConA"/>
    <property type="match status" value="1"/>
</dbReference>
<keyword evidence="6" id="KW-0723">Serine/threonine-protein kinase</keyword>